<proteinExistence type="predicted"/>
<evidence type="ECO:0000313" key="2">
    <source>
        <dbReference type="Proteomes" id="UP001381693"/>
    </source>
</evidence>
<gene>
    <name evidence="1" type="ORF">SK128_011486</name>
</gene>
<dbReference type="AlphaFoldDB" id="A0AAN8ZQA0"/>
<evidence type="ECO:0000313" key="1">
    <source>
        <dbReference type="EMBL" id="KAK7051126.1"/>
    </source>
</evidence>
<keyword evidence="2" id="KW-1185">Reference proteome</keyword>
<dbReference type="EMBL" id="JAXCGZ010021466">
    <property type="protein sequence ID" value="KAK7051126.1"/>
    <property type="molecule type" value="Genomic_DNA"/>
</dbReference>
<name>A0AAN8ZQA0_HALRR</name>
<comment type="caution">
    <text evidence="1">The sequence shown here is derived from an EMBL/GenBank/DDBJ whole genome shotgun (WGS) entry which is preliminary data.</text>
</comment>
<reference evidence="1 2" key="1">
    <citation type="submission" date="2023-11" db="EMBL/GenBank/DDBJ databases">
        <title>Halocaridina rubra genome assembly.</title>
        <authorList>
            <person name="Smith C."/>
        </authorList>
    </citation>
    <scope>NUCLEOTIDE SEQUENCE [LARGE SCALE GENOMIC DNA]</scope>
    <source>
        <strain evidence="1">EP-1</strain>
        <tissue evidence="1">Whole</tissue>
    </source>
</reference>
<sequence length="72" mass="8109">MPAAIRVPRQRAEQSSKVLKRTGVGLGFSLVPGRDRARRVFLFPFCVSFISWEPVRYFGPGLCLLIRVAECV</sequence>
<protein>
    <submittedName>
        <fullName evidence="1">Uncharacterized protein</fullName>
    </submittedName>
</protein>
<organism evidence="1 2">
    <name type="scientific">Halocaridina rubra</name>
    <name type="common">Hawaiian red shrimp</name>
    <dbReference type="NCBI Taxonomy" id="373956"/>
    <lineage>
        <taxon>Eukaryota</taxon>
        <taxon>Metazoa</taxon>
        <taxon>Ecdysozoa</taxon>
        <taxon>Arthropoda</taxon>
        <taxon>Crustacea</taxon>
        <taxon>Multicrustacea</taxon>
        <taxon>Malacostraca</taxon>
        <taxon>Eumalacostraca</taxon>
        <taxon>Eucarida</taxon>
        <taxon>Decapoda</taxon>
        <taxon>Pleocyemata</taxon>
        <taxon>Caridea</taxon>
        <taxon>Atyoidea</taxon>
        <taxon>Atyidae</taxon>
        <taxon>Halocaridina</taxon>
    </lineage>
</organism>
<dbReference type="Proteomes" id="UP001381693">
    <property type="component" value="Unassembled WGS sequence"/>
</dbReference>
<accession>A0AAN8ZQA0</accession>